<feature type="transmembrane region" description="Helical" evidence="2">
    <location>
        <begin position="252"/>
        <end position="271"/>
    </location>
</feature>
<dbReference type="EMBL" id="SJSM01000002">
    <property type="protein sequence ID" value="TCC98575.1"/>
    <property type="molecule type" value="Genomic_DNA"/>
</dbReference>
<dbReference type="Pfam" id="PF20990">
    <property type="entry name" value="DUF2207_C"/>
    <property type="match status" value="1"/>
</dbReference>
<evidence type="ECO:0000259" key="3">
    <source>
        <dbReference type="Pfam" id="PF09972"/>
    </source>
</evidence>
<dbReference type="Proteomes" id="UP000291117">
    <property type="component" value="Unassembled WGS sequence"/>
</dbReference>
<keyword evidence="6" id="KW-1185">Reference proteome</keyword>
<dbReference type="OrthoDB" id="9767603at2"/>
<feature type="compositionally biased region" description="Low complexity" evidence="1">
    <location>
        <begin position="614"/>
        <end position="633"/>
    </location>
</feature>
<keyword evidence="2" id="KW-0812">Transmembrane</keyword>
<feature type="region of interest" description="Disordered" evidence="1">
    <location>
        <begin position="608"/>
        <end position="647"/>
    </location>
</feature>
<feature type="domain" description="DUF2207" evidence="3">
    <location>
        <begin position="45"/>
        <end position="234"/>
    </location>
</feature>
<protein>
    <submittedName>
        <fullName evidence="5">DUF2207 domain-containing protein</fullName>
    </submittedName>
</protein>
<feature type="transmembrane region" description="Helical" evidence="2">
    <location>
        <begin position="431"/>
        <end position="451"/>
    </location>
</feature>
<comment type="caution">
    <text evidence="5">The sequence shown here is derived from an EMBL/GenBank/DDBJ whole genome shotgun (WGS) entry which is preliminary data.</text>
</comment>
<dbReference type="AlphaFoldDB" id="A0A4R0NE21"/>
<feature type="transmembrane region" description="Helical" evidence="2">
    <location>
        <begin position="458"/>
        <end position="480"/>
    </location>
</feature>
<proteinExistence type="predicted"/>
<evidence type="ECO:0000256" key="2">
    <source>
        <dbReference type="SAM" id="Phobius"/>
    </source>
</evidence>
<keyword evidence="2" id="KW-0472">Membrane</keyword>
<dbReference type="RefSeq" id="WP_131607558.1">
    <property type="nucleotide sequence ID" value="NZ_SJSM01000002.1"/>
</dbReference>
<keyword evidence="2" id="KW-1133">Transmembrane helix</keyword>
<feature type="compositionally biased region" description="Gly residues" evidence="1">
    <location>
        <begin position="634"/>
        <end position="647"/>
    </location>
</feature>
<evidence type="ECO:0000313" key="6">
    <source>
        <dbReference type="Proteomes" id="UP000291117"/>
    </source>
</evidence>
<feature type="transmembrane region" description="Helical" evidence="2">
    <location>
        <begin position="407"/>
        <end position="425"/>
    </location>
</feature>
<evidence type="ECO:0000313" key="5">
    <source>
        <dbReference type="EMBL" id="TCC98575.1"/>
    </source>
</evidence>
<sequence>MKLKHLFSLLRLSLIVLLIPALFTKTLAQEPLTEATEQNNQSERIISFHTDIRIDTSGMMYLSEKIKVYASGDQIKRGIVRSIPVYRKDIFGDRKSADFKITSILKNGKKENYKTKSDGSIRSIYMGNEDIMLKPGIYTYEINYQTKGQVGFFKTYDEIYWNVTGSEWDFEIEKASATIVLPNGALAGNTACYTGPRGSTSKNCSININPDQSVSFQTTESLPSGSGFTVASAFTKGIIHRPSNFELFYQDYLKITLTLLLLIGLGTYYYISWSRYGRDPEEPVIIPSFNIPNNWSPALLRYFYIKKIDDKSFAISIINMAVKKVIKISKGAGLKKEDYAVEKSTGLTNVLSKEEDAIYVRFFNKRNRIYINKSNGSTINAAKNAHQDRLKPQLDLKGFFISHKKSLIKSTLITLAVFVVFMVFVETGTPLMLLFLSPFVVIGGFCFFAGFKMIGESLPVGIFLIIWGAGFGGVPLYMLLSNLSKLPIISLIFIVASTIMYALYVYLIRAPTVAGTDVISKIKGFKMYLETAEEHRLNMLNPPEHSPELFEKFLPYALALDVENAWGAKFEELLNEADYSPDWYEGDKFYYPRIAKGFIVPFSSAVSDSKPDTGSSSGSSGSSSWSSGSSSSGSSGGGGGGGGGGGW</sequence>
<organism evidence="5 6">
    <name type="scientific">Pedobacter hiemivivus</name>
    <dbReference type="NCBI Taxonomy" id="2530454"/>
    <lineage>
        <taxon>Bacteria</taxon>
        <taxon>Pseudomonadati</taxon>
        <taxon>Bacteroidota</taxon>
        <taxon>Sphingobacteriia</taxon>
        <taxon>Sphingobacteriales</taxon>
        <taxon>Sphingobacteriaceae</taxon>
        <taxon>Pedobacter</taxon>
    </lineage>
</organism>
<gene>
    <name evidence="5" type="ORF">EZ444_04670</name>
</gene>
<accession>A0A4R0NE21</accession>
<reference evidence="5 6" key="1">
    <citation type="submission" date="2019-02" db="EMBL/GenBank/DDBJ databases">
        <title>Pedobacter sp. RP-3-8 sp. nov., isolated from Arctic soil.</title>
        <authorList>
            <person name="Dahal R.H."/>
        </authorList>
    </citation>
    <scope>NUCLEOTIDE SEQUENCE [LARGE SCALE GENOMIC DNA]</scope>
    <source>
        <strain evidence="5 6">RP-3-8</strain>
    </source>
</reference>
<dbReference type="InterPro" id="IPR048389">
    <property type="entry name" value="YciQ-like_C"/>
</dbReference>
<feature type="domain" description="Predicted membrane protein YciQ-like C-terminal" evidence="4">
    <location>
        <begin position="288"/>
        <end position="570"/>
    </location>
</feature>
<evidence type="ECO:0000256" key="1">
    <source>
        <dbReference type="SAM" id="MobiDB-lite"/>
    </source>
</evidence>
<evidence type="ECO:0000259" key="4">
    <source>
        <dbReference type="Pfam" id="PF20990"/>
    </source>
</evidence>
<dbReference type="Pfam" id="PF09972">
    <property type="entry name" value="DUF2207"/>
    <property type="match status" value="1"/>
</dbReference>
<dbReference type="InterPro" id="IPR018702">
    <property type="entry name" value="DUF2207"/>
</dbReference>
<name>A0A4R0NE21_9SPHI</name>
<feature type="transmembrane region" description="Helical" evidence="2">
    <location>
        <begin position="486"/>
        <end position="507"/>
    </location>
</feature>